<gene>
    <name evidence="2" type="ORF">HXX76_000383</name>
</gene>
<feature type="region of interest" description="Disordered" evidence="1">
    <location>
        <begin position="558"/>
        <end position="583"/>
    </location>
</feature>
<protein>
    <recommendedName>
        <fullName evidence="4">F-box domain-containing protein</fullName>
    </recommendedName>
</protein>
<reference evidence="2" key="1">
    <citation type="journal article" date="2020" name="bioRxiv">
        <title>Comparative genomics of Chlamydomonas.</title>
        <authorList>
            <person name="Craig R.J."/>
            <person name="Hasan A.R."/>
            <person name="Ness R.W."/>
            <person name="Keightley P.D."/>
        </authorList>
    </citation>
    <scope>NUCLEOTIDE SEQUENCE</scope>
    <source>
        <strain evidence="2">SAG 7.73</strain>
    </source>
</reference>
<name>A0A836B2Y6_CHLIN</name>
<dbReference type="OrthoDB" id="10642944at2759"/>
<feature type="compositionally biased region" description="Gly residues" evidence="1">
    <location>
        <begin position="563"/>
        <end position="575"/>
    </location>
</feature>
<dbReference type="AlphaFoldDB" id="A0A836B2Y6"/>
<dbReference type="Proteomes" id="UP000650467">
    <property type="component" value="Unassembled WGS sequence"/>
</dbReference>
<evidence type="ECO:0008006" key="4">
    <source>
        <dbReference type="Google" id="ProtNLM"/>
    </source>
</evidence>
<dbReference type="EMBL" id="JAEHOC010000001">
    <property type="protein sequence ID" value="KAG2445779.1"/>
    <property type="molecule type" value="Genomic_DNA"/>
</dbReference>
<sequence>MARADSSDASQPLPYLPLPVVLDILNRLLPNDIAGTARLLSKSFRDHFQSSVRILVNVPRSSPPCAPSSQRTSGITPGCNAACDSEPTSQPPDIALWRAWLPAPPRPPLSTRLLPPLSPIESYADVPTGIMLAVAARQAPAYAAAASRELLLAAALHGDTDLLSQLGALEQVQQGAAALAADLAYHAVREGLAAAAVPPAMAPADSQATAVAAPAAPAAPAGRQDFMRMEVLEWLAKTNALWRCSDAPFLAAALSLRQRALAADGDEDDAEGPGAAEELRRALGRLHTAGFGSFHAAGRTFLAAVDLAARGKAAAELVCWLLDCGCPTGPPGWSYMAAIRPVIGRAASATAAERCLGLAARLARRRVPLSSAALSGIAALPYDVYCSYITLLVRDHGCPVDRTALYGEIMATVRQAASGKGAGALPSVLQHKQQPGCGLPGWQLQQEQQRKLQWLAQQGLMPTRLERWAPGRLLARTKERLRGLVRAGSSDSRCPSRGASAAAASCEATDGGRSGAGATGANGGVGNGRPAGGVAGVGMGGGVAFTETAVVAAATGAAAGTTASGGGSRALGGAGSKARGKAGAPSTLHRLEEMLSGLPESLGVGGDAVRLAAAAGRVSATAGVEEVFDTRATSVLAWDLQVA</sequence>
<evidence type="ECO:0000313" key="3">
    <source>
        <dbReference type="Proteomes" id="UP000650467"/>
    </source>
</evidence>
<organism evidence="2 3">
    <name type="scientific">Chlamydomonas incerta</name>
    <dbReference type="NCBI Taxonomy" id="51695"/>
    <lineage>
        <taxon>Eukaryota</taxon>
        <taxon>Viridiplantae</taxon>
        <taxon>Chlorophyta</taxon>
        <taxon>core chlorophytes</taxon>
        <taxon>Chlorophyceae</taxon>
        <taxon>CS clade</taxon>
        <taxon>Chlamydomonadales</taxon>
        <taxon>Chlamydomonadaceae</taxon>
        <taxon>Chlamydomonas</taxon>
    </lineage>
</organism>
<comment type="caution">
    <text evidence="2">The sequence shown here is derived from an EMBL/GenBank/DDBJ whole genome shotgun (WGS) entry which is preliminary data.</text>
</comment>
<proteinExistence type="predicted"/>
<accession>A0A836B2Y6</accession>
<keyword evidence="3" id="KW-1185">Reference proteome</keyword>
<evidence type="ECO:0000256" key="1">
    <source>
        <dbReference type="SAM" id="MobiDB-lite"/>
    </source>
</evidence>
<evidence type="ECO:0000313" key="2">
    <source>
        <dbReference type="EMBL" id="KAG2445779.1"/>
    </source>
</evidence>